<dbReference type="OrthoDB" id="3370at2759"/>
<gene>
    <name evidence="2" type="ORF">B7P43_G10504</name>
</gene>
<keyword evidence="3" id="KW-1185">Reference proteome</keyword>
<evidence type="ECO:0000313" key="2">
    <source>
        <dbReference type="EMBL" id="PNF16376.1"/>
    </source>
</evidence>
<protein>
    <submittedName>
        <fullName evidence="2">Uncharacterized protein</fullName>
    </submittedName>
</protein>
<name>A0A2J7PJ59_9NEOP</name>
<reference evidence="2 3" key="1">
    <citation type="submission" date="2017-12" db="EMBL/GenBank/DDBJ databases">
        <title>Hemimetabolous genomes reveal molecular basis of termite eusociality.</title>
        <authorList>
            <person name="Harrison M.C."/>
            <person name="Jongepier E."/>
            <person name="Robertson H.M."/>
            <person name="Arning N."/>
            <person name="Bitard-Feildel T."/>
            <person name="Chao H."/>
            <person name="Childers C.P."/>
            <person name="Dinh H."/>
            <person name="Doddapaneni H."/>
            <person name="Dugan S."/>
            <person name="Gowin J."/>
            <person name="Greiner C."/>
            <person name="Han Y."/>
            <person name="Hu H."/>
            <person name="Hughes D.S.T."/>
            <person name="Huylmans A.-K."/>
            <person name="Kemena C."/>
            <person name="Kremer L.P.M."/>
            <person name="Lee S.L."/>
            <person name="Lopez-Ezquerra A."/>
            <person name="Mallet L."/>
            <person name="Monroy-Kuhn J.M."/>
            <person name="Moser A."/>
            <person name="Murali S.C."/>
            <person name="Muzny D.M."/>
            <person name="Otani S."/>
            <person name="Piulachs M.-D."/>
            <person name="Poelchau M."/>
            <person name="Qu J."/>
            <person name="Schaub F."/>
            <person name="Wada-Katsumata A."/>
            <person name="Worley K.C."/>
            <person name="Xie Q."/>
            <person name="Ylla G."/>
            <person name="Poulsen M."/>
            <person name="Gibbs R.A."/>
            <person name="Schal C."/>
            <person name="Richards S."/>
            <person name="Belles X."/>
            <person name="Korb J."/>
            <person name="Bornberg-Bauer E."/>
        </authorList>
    </citation>
    <scope>NUCLEOTIDE SEQUENCE [LARGE SCALE GENOMIC DNA]</scope>
    <source>
        <tissue evidence="2">Whole body</tissue>
    </source>
</reference>
<feature type="compositionally biased region" description="Polar residues" evidence="1">
    <location>
        <begin position="87"/>
        <end position="97"/>
    </location>
</feature>
<feature type="compositionally biased region" description="Basic and acidic residues" evidence="1">
    <location>
        <begin position="71"/>
        <end position="86"/>
    </location>
</feature>
<organism evidence="2 3">
    <name type="scientific">Cryptotermes secundus</name>
    <dbReference type="NCBI Taxonomy" id="105785"/>
    <lineage>
        <taxon>Eukaryota</taxon>
        <taxon>Metazoa</taxon>
        <taxon>Ecdysozoa</taxon>
        <taxon>Arthropoda</taxon>
        <taxon>Hexapoda</taxon>
        <taxon>Insecta</taxon>
        <taxon>Pterygota</taxon>
        <taxon>Neoptera</taxon>
        <taxon>Polyneoptera</taxon>
        <taxon>Dictyoptera</taxon>
        <taxon>Blattodea</taxon>
        <taxon>Blattoidea</taxon>
        <taxon>Termitoidae</taxon>
        <taxon>Kalotermitidae</taxon>
        <taxon>Cryptotermitinae</taxon>
        <taxon>Cryptotermes</taxon>
    </lineage>
</organism>
<dbReference type="AlphaFoldDB" id="A0A2J7PJ59"/>
<dbReference type="EMBL" id="NEVH01024950">
    <property type="protein sequence ID" value="PNF16376.1"/>
    <property type="molecule type" value="Genomic_DNA"/>
</dbReference>
<evidence type="ECO:0000313" key="3">
    <source>
        <dbReference type="Proteomes" id="UP000235965"/>
    </source>
</evidence>
<comment type="caution">
    <text evidence="2">The sequence shown here is derived from an EMBL/GenBank/DDBJ whole genome shotgun (WGS) entry which is preliminary data.</text>
</comment>
<evidence type="ECO:0000256" key="1">
    <source>
        <dbReference type="SAM" id="MobiDB-lite"/>
    </source>
</evidence>
<sequence>MDLFVVNRYFGDDDKKIKDSDEKAKLAALLSKIEERRKQREVAQKSKLGSESFDLGYHVNEKVDGTAPSVKSDKDEEGATNRKRQSDTVSQHGNANFENEAVEASAAQKKKKKKHKRKWKEINGSEGGEANAGEKKEMKTLEKIEGFTVIGTENFKKKQKVKRVLPYWLANPSIVSVNLQQLTTTVKDIPGLDKNIIRALKRNKITHFFPGSSHPMAPGSLQASNSILAT</sequence>
<feature type="region of interest" description="Disordered" evidence="1">
    <location>
        <begin position="57"/>
        <end position="134"/>
    </location>
</feature>
<feature type="compositionally biased region" description="Basic residues" evidence="1">
    <location>
        <begin position="108"/>
        <end position="119"/>
    </location>
</feature>
<proteinExistence type="predicted"/>
<dbReference type="Proteomes" id="UP000235965">
    <property type="component" value="Unassembled WGS sequence"/>
</dbReference>
<accession>A0A2J7PJ59</accession>